<dbReference type="AlphaFoldDB" id="A0A1M7N4I2"/>
<dbReference type="STRING" id="946677.SAMN05444484_11911"/>
<evidence type="ECO:0000313" key="1">
    <source>
        <dbReference type="EMBL" id="SHM98293.1"/>
    </source>
</evidence>
<gene>
    <name evidence="1" type="ORF">SAMN05444484_11911</name>
</gene>
<organism evidence="1 2">
    <name type="scientific">Flavobacterium chilense</name>
    <dbReference type="NCBI Taxonomy" id="946677"/>
    <lineage>
        <taxon>Bacteria</taxon>
        <taxon>Pseudomonadati</taxon>
        <taxon>Bacteroidota</taxon>
        <taxon>Flavobacteriia</taxon>
        <taxon>Flavobacteriales</taxon>
        <taxon>Flavobacteriaceae</taxon>
        <taxon>Flavobacterium</taxon>
    </lineage>
</organism>
<sequence length="55" mass="5870">MGNKKINFIDFETEKLSKDQQKAVYGGDVTIDVTLPLGTVQTSIDPTIGVGKGSN</sequence>
<dbReference type="Proteomes" id="UP000184028">
    <property type="component" value="Unassembled WGS sequence"/>
</dbReference>
<reference evidence="2" key="1">
    <citation type="submission" date="2016-11" db="EMBL/GenBank/DDBJ databases">
        <authorList>
            <person name="Varghese N."/>
            <person name="Submissions S."/>
        </authorList>
    </citation>
    <scope>NUCLEOTIDE SEQUENCE [LARGE SCALE GENOMIC DNA]</scope>
    <source>
        <strain evidence="2">DSM 24724</strain>
    </source>
</reference>
<protein>
    <submittedName>
        <fullName evidence="1">Uncharacterized protein</fullName>
    </submittedName>
</protein>
<evidence type="ECO:0000313" key="2">
    <source>
        <dbReference type="Proteomes" id="UP000184028"/>
    </source>
</evidence>
<accession>A0A1M7N4I2</accession>
<dbReference type="EMBL" id="FRBT01000019">
    <property type="protein sequence ID" value="SHM98293.1"/>
    <property type="molecule type" value="Genomic_DNA"/>
</dbReference>
<proteinExistence type="predicted"/>
<name>A0A1M7N4I2_9FLAO</name>
<keyword evidence="2" id="KW-1185">Reference proteome</keyword>
<dbReference type="RefSeq" id="WP_156062675.1">
    <property type="nucleotide sequence ID" value="NZ_FRBT01000019.1"/>
</dbReference>